<feature type="region of interest" description="Disordered" evidence="1">
    <location>
        <begin position="296"/>
        <end position="330"/>
    </location>
</feature>
<dbReference type="OrthoDB" id="3229882at2759"/>
<evidence type="ECO:0000313" key="4">
    <source>
        <dbReference type="EMBL" id="KAF5338693.1"/>
    </source>
</evidence>
<organism evidence="4 5">
    <name type="scientific">Tetrapyrgos nigripes</name>
    <dbReference type="NCBI Taxonomy" id="182062"/>
    <lineage>
        <taxon>Eukaryota</taxon>
        <taxon>Fungi</taxon>
        <taxon>Dikarya</taxon>
        <taxon>Basidiomycota</taxon>
        <taxon>Agaricomycotina</taxon>
        <taxon>Agaricomycetes</taxon>
        <taxon>Agaricomycetidae</taxon>
        <taxon>Agaricales</taxon>
        <taxon>Marasmiineae</taxon>
        <taxon>Marasmiaceae</taxon>
        <taxon>Tetrapyrgos</taxon>
    </lineage>
</organism>
<dbReference type="Proteomes" id="UP000559256">
    <property type="component" value="Unassembled WGS sequence"/>
</dbReference>
<feature type="domain" description="DUF6570" evidence="3">
    <location>
        <begin position="159"/>
        <end position="290"/>
    </location>
</feature>
<dbReference type="EMBL" id="JAACJM010000192">
    <property type="protein sequence ID" value="KAF5338693.1"/>
    <property type="molecule type" value="Genomic_DNA"/>
</dbReference>
<reference evidence="4 5" key="1">
    <citation type="journal article" date="2020" name="ISME J.">
        <title>Uncovering the hidden diversity of litter-decomposition mechanisms in mushroom-forming fungi.</title>
        <authorList>
            <person name="Floudas D."/>
            <person name="Bentzer J."/>
            <person name="Ahren D."/>
            <person name="Johansson T."/>
            <person name="Persson P."/>
            <person name="Tunlid A."/>
        </authorList>
    </citation>
    <scope>NUCLEOTIDE SEQUENCE [LARGE SCALE GENOMIC DNA]</scope>
    <source>
        <strain evidence="4 5">CBS 291.85</strain>
    </source>
</reference>
<name>A0A8H5CDB9_9AGAR</name>
<feature type="domain" description="Helitron helicase-like" evidence="2">
    <location>
        <begin position="414"/>
        <end position="632"/>
    </location>
</feature>
<evidence type="ECO:0000256" key="1">
    <source>
        <dbReference type="SAM" id="MobiDB-lite"/>
    </source>
</evidence>
<dbReference type="Pfam" id="PF20209">
    <property type="entry name" value="DUF6570"/>
    <property type="match status" value="1"/>
</dbReference>
<comment type="caution">
    <text evidence="4">The sequence shown here is derived from an EMBL/GenBank/DDBJ whole genome shotgun (WGS) entry which is preliminary data.</text>
</comment>
<evidence type="ECO:0000259" key="3">
    <source>
        <dbReference type="Pfam" id="PF20209"/>
    </source>
</evidence>
<evidence type="ECO:0008006" key="6">
    <source>
        <dbReference type="Google" id="ProtNLM"/>
    </source>
</evidence>
<sequence length="1234" mass="141084">MLKKVPLQMLARSHKIKLAHNVALGQIEALCHSHICTDSCKSLISTFEPLDNVQIQSATFPPKPLGDNLIERIIKDWTQEFLPGSVEEAGCGVCGQLKHASELTPIKSVNGFLHVLSVPGITRLERRTASERIKEDDGPVLDKVCSKVCVECRRSLIQGKILRISLARGLWLGDIPPELQQLNFVERLLIQKIRTNCCFVKVSSGMRKMISHVIAFDSPVAKVYDTLPPPPEDLDEVLAIMFTGPCKPTEKDFQRTPMLIRRKYVYDALTWLKLNHPAYQELNISTANLNKYSEKTPPVSVEYKPSTSEGNRVPEGTSVHDNEPEIGTEDGEVPFVVHGITGERLQNETVESQKAKALAHLNSQGKFLAVGHSKDSSTIFKNPELYPSIFPWLFPYGLGGLGMNDIPRFSEKAHKKFLLNYHDKRFQTDITFPFVAFSHEQIKATTHNGFAMTELQSFPVIADRILGVDHTVLTNIINRLEQGEIVHPETEAEKTCFSIIQDLDHVGGGVKGSMTSKKYLRNELWSLISYLGAPSWYITFAPSDTTHPLCLYYAGSNEKFEPYLNIPDDERTRQVIRNPVSGAKFFDFMVRMFIKHILGVDSDHDGVFGKTSAYYGTVEQQGRLTLHLHLLLWIASAKSPQEIRDAILDPNSDFQKRIVEYLEKAHTGNFMTGNQEQVEEQLKFRSQSEGYTNPLYTLPSQPPQHLNSERCLASDLWWSNYKEEIDDIVSRTHIHTCKSTIGKDGKRKKNKDYYGCLDNKYGTCNARFPHQTVERTQVDQETGYLRMQKSEPWINTYNPMLTYLLRCNSDVTSLLSGTAIKAVVFYVSNYITKWSLNTHVIFDVIKSVLVRNSEMLGGNLSRQEKVRKLVTQMVNLLSVKMELGAPMICMYLLDNPDHYTSHKFKAFYWKNFVNEVQKHWDQSENESTPKQKVIILKKHNGVIALSQVYDYIYRPSHLEDMCLYDWIQLCERVKAPKKSQTKLTTEPVAEQYDANELFEAETTLSDSDLDDIESDTEAELQENEYLQCPKPLERADLPKNMFPFLAGHPLADSHVLKVASERQRLVPNFIGGVLPRADCGSREYYCCVMLTFFKPWRSGESLKDMDQSWDSTFENFEFFPRQKEVLKNFQVRYECLDARDDYNAQRKTMSGDTDNIHIPEYDDGLDCDILDVSADPLINGESGPLEKRRQEHMNEMKDMLTGMGWNETLHDRRLHIPAEFNPETDRSAHSWRFK</sequence>
<gene>
    <name evidence="4" type="ORF">D9758_017580</name>
</gene>
<evidence type="ECO:0000259" key="2">
    <source>
        <dbReference type="Pfam" id="PF14214"/>
    </source>
</evidence>
<keyword evidence="5" id="KW-1185">Reference proteome</keyword>
<evidence type="ECO:0000313" key="5">
    <source>
        <dbReference type="Proteomes" id="UP000559256"/>
    </source>
</evidence>
<dbReference type="InterPro" id="IPR025476">
    <property type="entry name" value="Helitron_helicase-like"/>
</dbReference>
<protein>
    <recommendedName>
        <fullName evidence="6">ATP-dependent DNA helicase</fullName>
    </recommendedName>
</protein>
<dbReference type="InterPro" id="IPR046700">
    <property type="entry name" value="DUF6570"/>
</dbReference>
<dbReference type="AlphaFoldDB" id="A0A8H5CDB9"/>
<dbReference type="Pfam" id="PF14214">
    <property type="entry name" value="Helitron_like_N"/>
    <property type="match status" value="1"/>
</dbReference>
<accession>A0A8H5CDB9</accession>
<proteinExistence type="predicted"/>